<organism evidence="5 6">
    <name type="scientific">Aspergillus granulosus</name>
    <dbReference type="NCBI Taxonomy" id="176169"/>
    <lineage>
        <taxon>Eukaryota</taxon>
        <taxon>Fungi</taxon>
        <taxon>Dikarya</taxon>
        <taxon>Ascomycota</taxon>
        <taxon>Pezizomycotina</taxon>
        <taxon>Eurotiomycetes</taxon>
        <taxon>Eurotiomycetidae</taxon>
        <taxon>Eurotiales</taxon>
        <taxon>Aspergillaceae</taxon>
        <taxon>Aspergillus</taxon>
        <taxon>Aspergillus subgen. Nidulantes</taxon>
    </lineage>
</organism>
<dbReference type="PANTHER" id="PTHR42877:SF11">
    <property type="entry name" value="MONOOXYGENASE, PUTATIVE (AFU_ORTHOLOGUE AFUA_6G13790)-RELATED"/>
    <property type="match status" value="1"/>
</dbReference>
<dbReference type="EMBL" id="JBFXLT010000017">
    <property type="protein sequence ID" value="KAL2817581.1"/>
    <property type="molecule type" value="Genomic_DNA"/>
</dbReference>
<proteinExistence type="inferred from homology"/>
<keyword evidence="3" id="KW-0285">Flavoprotein</keyword>
<evidence type="ECO:0000256" key="3">
    <source>
        <dbReference type="ARBA" id="ARBA00022630"/>
    </source>
</evidence>
<dbReference type="Pfam" id="PF13450">
    <property type="entry name" value="NAD_binding_8"/>
    <property type="match status" value="1"/>
</dbReference>
<comment type="similarity">
    <text evidence="2">Belongs to the FAD-binding monooxygenase family.</text>
</comment>
<comment type="cofactor">
    <cofactor evidence="1">
        <name>FAD</name>
        <dbReference type="ChEBI" id="CHEBI:57692"/>
    </cofactor>
</comment>
<reference evidence="5 6" key="1">
    <citation type="submission" date="2024-07" db="EMBL/GenBank/DDBJ databases">
        <title>Section-level genome sequencing and comparative genomics of Aspergillus sections Usti and Cavernicolus.</title>
        <authorList>
            <consortium name="Lawrence Berkeley National Laboratory"/>
            <person name="Nybo J.L."/>
            <person name="Vesth T.C."/>
            <person name="Theobald S."/>
            <person name="Frisvad J.C."/>
            <person name="Larsen T.O."/>
            <person name="Kjaerboelling I."/>
            <person name="Rothschild-Mancinelli K."/>
            <person name="Lyhne E.K."/>
            <person name="Kogle M.E."/>
            <person name="Barry K."/>
            <person name="Clum A."/>
            <person name="Na H."/>
            <person name="Ledsgaard L."/>
            <person name="Lin J."/>
            <person name="Lipzen A."/>
            <person name="Kuo A."/>
            <person name="Riley R."/>
            <person name="Mondo S."/>
            <person name="Labutti K."/>
            <person name="Haridas S."/>
            <person name="Pangalinan J."/>
            <person name="Salamov A.A."/>
            <person name="Simmons B.A."/>
            <person name="Magnuson J.K."/>
            <person name="Chen J."/>
            <person name="Drula E."/>
            <person name="Henrissat B."/>
            <person name="Wiebenga A."/>
            <person name="Lubbers R.J."/>
            <person name="Gomes A.C."/>
            <person name="Makela M.R."/>
            <person name="Stajich J."/>
            <person name="Grigoriev I.V."/>
            <person name="Mortensen U.H."/>
            <person name="De Vries R.P."/>
            <person name="Baker S.E."/>
            <person name="Andersen M.R."/>
        </authorList>
    </citation>
    <scope>NUCLEOTIDE SEQUENCE [LARGE SCALE GENOMIC DNA]</scope>
    <source>
        <strain evidence="5 6">CBS 588.65</strain>
    </source>
</reference>
<gene>
    <name evidence="5" type="ORF">BJX63DRAFT_429625</name>
</gene>
<dbReference type="InterPro" id="IPR051209">
    <property type="entry name" value="FAD-bind_Monooxygenase_sf"/>
</dbReference>
<protein>
    <recommendedName>
        <fullName evidence="7">Flavin-binding monooxygenase</fullName>
    </recommendedName>
</protein>
<comment type="caution">
    <text evidence="5">The sequence shown here is derived from an EMBL/GenBank/DDBJ whole genome shotgun (WGS) entry which is preliminary data.</text>
</comment>
<evidence type="ECO:0000313" key="6">
    <source>
        <dbReference type="Proteomes" id="UP001610334"/>
    </source>
</evidence>
<name>A0ABR4HQ37_9EURO</name>
<dbReference type="Proteomes" id="UP001610334">
    <property type="component" value="Unassembled WGS sequence"/>
</dbReference>
<keyword evidence="6" id="KW-1185">Reference proteome</keyword>
<dbReference type="InterPro" id="IPR036188">
    <property type="entry name" value="FAD/NAD-bd_sf"/>
</dbReference>
<evidence type="ECO:0000256" key="2">
    <source>
        <dbReference type="ARBA" id="ARBA00010139"/>
    </source>
</evidence>
<evidence type="ECO:0000256" key="4">
    <source>
        <dbReference type="ARBA" id="ARBA00022827"/>
    </source>
</evidence>
<dbReference type="SUPFAM" id="SSF51905">
    <property type="entry name" value="FAD/NAD(P)-binding domain"/>
    <property type="match status" value="3"/>
</dbReference>
<dbReference type="PANTHER" id="PTHR42877">
    <property type="entry name" value="L-ORNITHINE N(5)-MONOOXYGENASE-RELATED"/>
    <property type="match status" value="1"/>
</dbReference>
<accession>A0ABR4HQ37</accession>
<evidence type="ECO:0000313" key="5">
    <source>
        <dbReference type="EMBL" id="KAL2817581.1"/>
    </source>
</evidence>
<evidence type="ECO:0008006" key="7">
    <source>
        <dbReference type="Google" id="ProtNLM"/>
    </source>
</evidence>
<sequence length="574" mass="64986">MGSLNTPNDWTIDPAVFAFTPRKLRVVCIGAGFAGLTVAYKLKHERPLDYVDLTVYEKNSDVGGTWFENIYPGVGCDIPIHSYIFYFNPKPDWSHCYVKGPEIQQYILGTTEKFGLREKIQFRTKLTSAIWNEDEGKWALKLECGGEVLEDKADVVLDGSGVLKYLSLPYRLVYLGWIGADRSSNWTFPDIEGLDSFQGKVLHTAKWDASYDHTSKRIAVIGNGSSALQVVPAVQPTATKLVNYIRHPTWISINLAGDITRDGMGTNFAYTDEEKRLYREDPAEFLKYRKYVESSVNNVYKLMLSGSPENKFLFGLVDGVMRARLAKNPHLIEKLIPEYEIGCRRLSPGDGYLEAMQCENARFEFDPIIRVTENGILTEAGEEEFDLIVTATGFNTTYIPTWELVGRDGRRLDVEWREKPEAYFSLCAAGMPNYFFFGGPNAPVGHGSVPVMLAWSGDYMLDWIEKIAKEDIKSVVVRDSVVRDFNRYAAEGLKRCVWSKGCTAWYSKKNAPGESNTVTAMYPGSQLQYKEYIKTIRGEHFDIQHNTSNPFRYLGNGMLELEHAEGGDMAYYIE</sequence>
<keyword evidence="4" id="KW-0274">FAD</keyword>
<dbReference type="Gene3D" id="3.50.50.60">
    <property type="entry name" value="FAD/NAD(P)-binding domain"/>
    <property type="match status" value="3"/>
</dbReference>
<evidence type="ECO:0000256" key="1">
    <source>
        <dbReference type="ARBA" id="ARBA00001974"/>
    </source>
</evidence>